<sequence>MFTPPKYWRIACDLDVVSDEPPSIFLLPDSLANQSSPPAIGHGLTIASYDRSENTGILRWVGIITARVGMMRDVSWRPTSAQIWVDTFKGRSYWEGGAFGFAPKKNADYGLHDLWEEHFDGLQIRKDGAVSTVPKPLKQRPPVGVYPERLNPIEVIGEPVTGKKAGVVYLLKSAYGYKVGRTRNVPARMRAFGVHLPFIYTIPLCSWFSDCHAAERRYHKMFAEKRINGEWFDLGEDDIQQLRLRA</sequence>
<accession>A0ACC6LJP9</accession>
<name>A0ACC6LJP9_9PSED</name>
<comment type="caution">
    <text evidence="1">The sequence shown here is derived from an EMBL/GenBank/DDBJ whole genome shotgun (WGS) entry which is preliminary data.</text>
</comment>
<evidence type="ECO:0000313" key="2">
    <source>
        <dbReference type="Proteomes" id="UP001244872"/>
    </source>
</evidence>
<proteinExistence type="predicted"/>
<organism evidence="1 2">
    <name type="scientific">Pseudomonas allii</name>
    <dbReference type="NCBI Taxonomy" id="2740531"/>
    <lineage>
        <taxon>Bacteria</taxon>
        <taxon>Pseudomonadati</taxon>
        <taxon>Pseudomonadota</taxon>
        <taxon>Gammaproteobacteria</taxon>
        <taxon>Pseudomonadales</taxon>
        <taxon>Pseudomonadaceae</taxon>
        <taxon>Pseudomonas</taxon>
    </lineage>
</organism>
<gene>
    <name evidence="1" type="ORF">RJC98_25210</name>
</gene>
<keyword evidence="2" id="KW-1185">Reference proteome</keyword>
<evidence type="ECO:0000313" key="1">
    <source>
        <dbReference type="EMBL" id="MDR9878495.1"/>
    </source>
</evidence>
<dbReference type="Proteomes" id="UP001244872">
    <property type="component" value="Unassembled WGS sequence"/>
</dbReference>
<reference evidence="1" key="1">
    <citation type="submission" date="2023-07" db="EMBL/GenBank/DDBJ databases">
        <title>Bioagumentation of soil contaminated with hydrocarbons using Pseudomonas poae 7b strain.</title>
        <authorList>
            <person name="Kumor A."/>
        </authorList>
    </citation>
    <scope>NUCLEOTIDE SEQUENCE</scope>
    <source>
        <strain evidence="1">7b</strain>
    </source>
</reference>
<protein>
    <submittedName>
        <fullName evidence="1">GIY-YIG nuclease family protein</fullName>
    </submittedName>
</protein>
<dbReference type="EMBL" id="JAVLRO010000011">
    <property type="protein sequence ID" value="MDR9878495.1"/>
    <property type="molecule type" value="Genomic_DNA"/>
</dbReference>